<dbReference type="InterPro" id="IPR029063">
    <property type="entry name" value="SAM-dependent_MTases_sf"/>
</dbReference>
<protein>
    <submittedName>
        <fullName evidence="4">SAM-dependent methyltransferase</fullName>
    </submittedName>
</protein>
<dbReference type="EMBL" id="BOOJ01000027">
    <property type="protein sequence ID" value="GIH92455.1"/>
    <property type="molecule type" value="Genomic_DNA"/>
</dbReference>
<keyword evidence="3" id="KW-0949">S-adenosyl-L-methionine</keyword>
<dbReference type="InterPro" id="IPR050362">
    <property type="entry name" value="Cation-dep_OMT"/>
</dbReference>
<dbReference type="GO" id="GO:0008757">
    <property type="term" value="F:S-adenosylmethionine-dependent methyltransferase activity"/>
    <property type="evidence" value="ECO:0007669"/>
    <property type="project" value="TreeGrafter"/>
</dbReference>
<accession>A0A8J3SH99</accession>
<dbReference type="PANTHER" id="PTHR10509">
    <property type="entry name" value="O-METHYLTRANSFERASE-RELATED"/>
    <property type="match status" value="1"/>
</dbReference>
<dbReference type="SUPFAM" id="SSF53335">
    <property type="entry name" value="S-adenosyl-L-methionine-dependent methyltransferases"/>
    <property type="match status" value="1"/>
</dbReference>
<evidence type="ECO:0000313" key="5">
    <source>
        <dbReference type="Proteomes" id="UP000619788"/>
    </source>
</evidence>
<keyword evidence="2" id="KW-0808">Transferase</keyword>
<evidence type="ECO:0000256" key="2">
    <source>
        <dbReference type="ARBA" id="ARBA00022679"/>
    </source>
</evidence>
<dbReference type="InterPro" id="IPR002935">
    <property type="entry name" value="SAM_O-MeTrfase"/>
</dbReference>
<dbReference type="GO" id="GO:0008171">
    <property type="term" value="F:O-methyltransferase activity"/>
    <property type="evidence" value="ECO:0007669"/>
    <property type="project" value="InterPro"/>
</dbReference>
<evidence type="ECO:0000256" key="3">
    <source>
        <dbReference type="ARBA" id="ARBA00022691"/>
    </source>
</evidence>
<dbReference type="Proteomes" id="UP000619788">
    <property type="component" value="Unassembled WGS sequence"/>
</dbReference>
<dbReference type="RefSeq" id="WP_204064666.1">
    <property type="nucleotide sequence ID" value="NZ_BOOJ01000027.1"/>
</dbReference>
<keyword evidence="5" id="KW-1185">Reference proteome</keyword>
<organism evidence="4 5">
    <name type="scientific">Planobispora siamensis</name>
    <dbReference type="NCBI Taxonomy" id="936338"/>
    <lineage>
        <taxon>Bacteria</taxon>
        <taxon>Bacillati</taxon>
        <taxon>Actinomycetota</taxon>
        <taxon>Actinomycetes</taxon>
        <taxon>Streptosporangiales</taxon>
        <taxon>Streptosporangiaceae</taxon>
        <taxon>Planobispora</taxon>
    </lineage>
</organism>
<reference evidence="4 5" key="1">
    <citation type="submission" date="2021-01" db="EMBL/GenBank/DDBJ databases">
        <title>Whole genome shotgun sequence of Planobispora siamensis NBRC 107568.</title>
        <authorList>
            <person name="Komaki H."/>
            <person name="Tamura T."/>
        </authorList>
    </citation>
    <scope>NUCLEOTIDE SEQUENCE [LARGE SCALE GENOMIC DNA]</scope>
    <source>
        <strain evidence="4 5">NBRC 107568</strain>
    </source>
</reference>
<dbReference type="Pfam" id="PF01596">
    <property type="entry name" value="Methyltransf_3"/>
    <property type="match status" value="1"/>
</dbReference>
<dbReference type="PROSITE" id="PS51682">
    <property type="entry name" value="SAM_OMT_I"/>
    <property type="match status" value="1"/>
</dbReference>
<keyword evidence="1 4" id="KW-0489">Methyltransferase</keyword>
<evidence type="ECO:0000313" key="4">
    <source>
        <dbReference type="EMBL" id="GIH92455.1"/>
    </source>
</evidence>
<proteinExistence type="predicted"/>
<evidence type="ECO:0000256" key="1">
    <source>
        <dbReference type="ARBA" id="ARBA00022603"/>
    </source>
</evidence>
<name>A0A8J3SH99_9ACTN</name>
<gene>
    <name evidence="4" type="ORF">Psi01_30850</name>
</gene>
<dbReference type="PANTHER" id="PTHR10509:SF14">
    <property type="entry name" value="CAFFEOYL-COA O-METHYLTRANSFERASE 3-RELATED"/>
    <property type="match status" value="1"/>
</dbReference>
<comment type="caution">
    <text evidence="4">The sequence shown here is derived from an EMBL/GenBank/DDBJ whole genome shotgun (WGS) entry which is preliminary data.</text>
</comment>
<sequence length="217" mass="24035">MKATYLEAAVGQYLLAHTTGPDDVLEALAMETRELMGDRAIMQIAPDQGRFLTMIAQLTRARNAVEVGTFTGYSAICIARGLTARGKLNCFDISEEWTSVARRYWEKAGVAGRIDLRIGDAAERLHDLPTFPAVDLAFIDADKENYGVYYEIIMSYLTPGGLILVDNTLWHGKVAHPQEHDETTTAMRAFNDMVAADPRVTSIMLPIADGLTMIRKH</sequence>
<dbReference type="AlphaFoldDB" id="A0A8J3SH99"/>
<dbReference type="GO" id="GO:0032259">
    <property type="term" value="P:methylation"/>
    <property type="evidence" value="ECO:0007669"/>
    <property type="project" value="UniProtKB-KW"/>
</dbReference>
<dbReference type="Gene3D" id="3.40.50.150">
    <property type="entry name" value="Vaccinia Virus protein VP39"/>
    <property type="match status" value="1"/>
</dbReference>